<evidence type="ECO:0000313" key="3">
    <source>
        <dbReference type="Proteomes" id="UP000830639"/>
    </source>
</evidence>
<feature type="signal peptide" evidence="1">
    <location>
        <begin position="1"/>
        <end position="26"/>
    </location>
</feature>
<organism evidence="2 3">
    <name type="scientific">Gottfriedia acidiceleris</name>
    <dbReference type="NCBI Taxonomy" id="371036"/>
    <lineage>
        <taxon>Bacteria</taxon>
        <taxon>Bacillati</taxon>
        <taxon>Bacillota</taxon>
        <taxon>Bacilli</taxon>
        <taxon>Bacillales</taxon>
        <taxon>Bacillaceae</taxon>
        <taxon>Gottfriedia</taxon>
    </lineage>
</organism>
<name>A0ABY4JT00_9BACI</name>
<protein>
    <submittedName>
        <fullName evidence="2">Uncharacterized protein</fullName>
    </submittedName>
</protein>
<keyword evidence="3" id="KW-1185">Reference proteome</keyword>
<dbReference type="Gene3D" id="2.60.120.380">
    <property type="match status" value="3"/>
</dbReference>
<dbReference type="SUPFAM" id="SSF63825">
    <property type="entry name" value="YWTD domain"/>
    <property type="match status" value="1"/>
</dbReference>
<keyword evidence="1" id="KW-0732">Signal</keyword>
<reference evidence="2 3" key="1">
    <citation type="submission" date="2022-04" db="EMBL/GenBank/DDBJ databases">
        <title>Mechanism of arsenic methylation and mitigation arsenic toxicity by Bacillus sp. LH14 from an Arsenic-Contaminated Paddy Soil.</title>
        <authorList>
            <person name="Wang D."/>
        </authorList>
    </citation>
    <scope>NUCLEOTIDE SEQUENCE [LARGE SCALE GENOMIC DNA]</scope>
    <source>
        <strain evidence="2 3">LH14</strain>
    </source>
</reference>
<dbReference type="PANTHER" id="PTHR47197:SF3">
    <property type="entry name" value="DIHYDRO-HEME D1 DEHYDROGENASE"/>
    <property type="match status" value="1"/>
</dbReference>
<evidence type="ECO:0000313" key="2">
    <source>
        <dbReference type="EMBL" id="UPM56215.1"/>
    </source>
</evidence>
<dbReference type="SUPFAM" id="SSF89260">
    <property type="entry name" value="Collagen-binding domain"/>
    <property type="match status" value="3"/>
</dbReference>
<accession>A0ABY4JT00</accession>
<dbReference type="EMBL" id="CP096034">
    <property type="protein sequence ID" value="UPM56215.1"/>
    <property type="molecule type" value="Genomic_DNA"/>
</dbReference>
<proteinExistence type="predicted"/>
<sequence>MLRKLRIVLLIFSIFLTYFPPTQVTAATNVNQLSIGSSLTKWILDDPSNTLYSISSTDKKLFFINSSSLTIDKTLTLEGAPTDIIKSDGNLYVAIDSLKQIIVVDITKEVITQTLNTTSDPFQIVKDGDMIYYAENDQWCNIYAYNLKTNLDQKLPIKTLSEPALVINSDNHILYIGESGSTGSHLIYYSTTDNKVIGTSNYKNGYGFPFPSRIILFDGVNVYYAGRDFSPNDPNRFNGNFGNNDKVIYVNNNLVFTRTSIYNKDSHVKLGEYGYDSDLIASSQNSIFIYSQASGQIKKYDSDQINSSNIISLISGIANQPQDTALSKQINDKTSQLQIQSKLTKWVLDEPSQTLYGISNNDKSLLFINLQTLNLEKVFNFPCNPTDIIKDNGKLYVALDDANQIAVVDMASRTKVDTLYTISDPYKIAKDGDTIYYAESNQNVFAYNLQTNLDQKIQKMQFQPSLAINTDNHILYIGESGSDGSHLIYYSTKDNKVIGTSNYANGYWNPSRIILFDDVNVYYAGFAFSLSDPYVINGNYGNSENVICAKNDLVFTSKNFYNSISHVKLGQYGYIADLTELSQNALFIYNQSTGQINKYTVNENQISSSNISSIFSGKVSEDLNITLGTQVDQNTSMLHVQSKLTKWVLDEPSHTLYGISSDGKSLLFINSQTLNLEKVMTFDSPPTDIIKDNGKIYVALDGLNEIVVIDMASRLVLNTLYTMSDPFLLAKDGNMIYYTEKDQWCSIYAYNLQTNLDQKLPITAQYAPALAINSDNHILYIGESYSSGSHLIYYSTTDNKVIGTSNYKNGYGFPYPSRNILFDGINVYYAGFAFSSEDPNKMYNSEILIYAKQNFLFSSTSVYDEGSNTKLGDFKNKVDLIESNSNSLYTYNQAVGYVEKYSNNSGQLSKSNIGSIVSGIPHDIDNDNTKETATPLNFTTANDEFYQYVANGNGKFENEKDVDYFRITLDAPGMIETDISQLKDAGIVIDLFNNKGELLESLVTDRGNQVIPILDQGLPAGTYYIRLSIDNGTVTNAKYQMKVFYLKSNFVEKEANNTLKTANPITIGKEYIGFSDFDTEDYYKIVTKENGKLTVRGSYSPNVTLYYILINTKGEQVDGWKLDPKDTDETKNLFTVGVRAGTYYLVVSQDDDTYSNEYYETQVNFKADPFTELEHNETTGSATTVLLKRTYNGFISWKNDIDTFKVNVPANANVSFSLSQATSTSFKVEVVNNNNRLIKTFNTKTGKSPMISIGNLNLVKGTYFIKVKYLNGKSDEISYKLQLQPKIYWGKVEYKSGIVGKVVAVSTSKVYKLKSGKLIYVKSAPKGSEFAVYGNDKYGYKLGNGYYVKKDKTVKYYTVPSQIKSNYAAVNK</sequence>
<dbReference type="PANTHER" id="PTHR47197">
    <property type="entry name" value="PROTEIN NIRF"/>
    <property type="match status" value="1"/>
</dbReference>
<dbReference type="SUPFAM" id="SSF50998">
    <property type="entry name" value="Quinoprotein alcohol dehydrogenase-like"/>
    <property type="match status" value="1"/>
</dbReference>
<evidence type="ECO:0000256" key="1">
    <source>
        <dbReference type="SAM" id="SignalP"/>
    </source>
</evidence>
<dbReference type="Gene3D" id="2.130.10.10">
    <property type="entry name" value="YVTN repeat-like/Quinoprotein amine dehydrogenase"/>
    <property type="match status" value="3"/>
</dbReference>
<dbReference type="InterPro" id="IPR051200">
    <property type="entry name" value="Host-pathogen_enzymatic-act"/>
</dbReference>
<dbReference type="InterPro" id="IPR011047">
    <property type="entry name" value="Quinoprotein_ADH-like_sf"/>
</dbReference>
<dbReference type="RefSeq" id="WP_248269126.1">
    <property type="nucleotide sequence ID" value="NZ_CP096034.1"/>
</dbReference>
<gene>
    <name evidence="2" type="ORF">MY490_10435</name>
</gene>
<dbReference type="Proteomes" id="UP000830639">
    <property type="component" value="Chromosome"/>
</dbReference>
<dbReference type="InterPro" id="IPR015943">
    <property type="entry name" value="WD40/YVTN_repeat-like_dom_sf"/>
</dbReference>
<feature type="chain" id="PRO_5047115092" evidence="1">
    <location>
        <begin position="27"/>
        <end position="1372"/>
    </location>
</feature>